<dbReference type="PROSITE" id="PS00226">
    <property type="entry name" value="IF_ROD_1"/>
    <property type="match status" value="1"/>
</dbReference>
<evidence type="ECO:0000256" key="4">
    <source>
        <dbReference type="SAM" id="Coils"/>
    </source>
</evidence>
<dbReference type="GO" id="GO:0006998">
    <property type="term" value="P:nuclear envelope organization"/>
    <property type="evidence" value="ECO:0007669"/>
    <property type="project" value="TreeGrafter"/>
</dbReference>
<feature type="coiled-coil region" evidence="4">
    <location>
        <begin position="85"/>
        <end position="414"/>
    </location>
</feature>
<organism evidence="8 9">
    <name type="scientific">Adineta steineri</name>
    <dbReference type="NCBI Taxonomy" id="433720"/>
    <lineage>
        <taxon>Eukaryota</taxon>
        <taxon>Metazoa</taxon>
        <taxon>Spiralia</taxon>
        <taxon>Gnathifera</taxon>
        <taxon>Rotifera</taxon>
        <taxon>Eurotatoria</taxon>
        <taxon>Bdelloidea</taxon>
        <taxon>Adinetida</taxon>
        <taxon>Adinetidae</taxon>
        <taxon>Adineta</taxon>
    </lineage>
</organism>
<dbReference type="Proteomes" id="UP000663881">
    <property type="component" value="Unassembled WGS sequence"/>
</dbReference>
<dbReference type="GO" id="GO:0007097">
    <property type="term" value="P:nuclear migration"/>
    <property type="evidence" value="ECO:0007669"/>
    <property type="project" value="TreeGrafter"/>
</dbReference>
<dbReference type="Proteomes" id="UP000663891">
    <property type="component" value="Unassembled WGS sequence"/>
</dbReference>
<evidence type="ECO:0000256" key="1">
    <source>
        <dbReference type="ARBA" id="ARBA00022754"/>
    </source>
</evidence>
<keyword evidence="2 4" id="KW-0175">Coiled coil</keyword>
<dbReference type="GO" id="GO:0005882">
    <property type="term" value="C:intermediate filament"/>
    <property type="evidence" value="ECO:0007669"/>
    <property type="project" value="UniProtKB-KW"/>
</dbReference>
<evidence type="ECO:0000313" key="8">
    <source>
        <dbReference type="EMBL" id="CAF3543494.1"/>
    </source>
</evidence>
<dbReference type="Pfam" id="PF00038">
    <property type="entry name" value="Filament"/>
    <property type="match status" value="1"/>
</dbReference>
<dbReference type="EMBL" id="CAJOAY010000114">
    <property type="protein sequence ID" value="CAF3543494.1"/>
    <property type="molecule type" value="Genomic_DNA"/>
</dbReference>
<dbReference type="EMBL" id="CAJNON010000840">
    <property type="protein sequence ID" value="CAF1390035.1"/>
    <property type="molecule type" value="Genomic_DNA"/>
</dbReference>
<evidence type="ECO:0000313" key="7">
    <source>
        <dbReference type="EMBL" id="CAF1390035.1"/>
    </source>
</evidence>
<dbReference type="SUPFAM" id="SSF90257">
    <property type="entry name" value="Myosin rod fragments"/>
    <property type="match status" value="1"/>
</dbReference>
<gene>
    <name evidence="8" type="ORF">OKA104_LOCUS3719</name>
    <name evidence="7" type="ORF">VCS650_LOCUS35895</name>
</gene>
<accession>A0A818JKC0</accession>
<sequence>MFSVFRRRAASTSRTDVSAKENSNNGPVTSKSNTENHVFITPTLSTNGNGLKHRTLSGISLTSTSSSLTTSPLLNVTRQQEKHELQTLNDRLAVIIDTVRRLEQDNEKLRSIVKTNAQSFETETSKVKTLYENELDDAKKLIEELAHEKSRLEIELEKYRSENTDLQTKFSRIDRDSRGYESRFKQYENEIAELKARCDKITYDITRRTEENESLENFNDDLEKQISALKRQLESETLLRIDLENKNKTLREELEFNEQVHKTHIQQIKEQQTYEIMHSDGLREQYDDKLLQELQQLRAQNDQEMSLLREEIATQYEKKIDDLYNTNRRYHEQINNYRVDLSSYRERIEETTKARDVCNEKMLQLDKRCRDLEDRAYLAQQQQHESLNERDDEIQNLKQIIEQMQIDYQNLLDTKIGLDREISTYRKLLDSEEERLHIGSRTESEVVVNGNATPMMNDGCKPIATPSSTQRLRVKRPRLEVDDDDIIVANGNGH</sequence>
<reference evidence="8" key="1">
    <citation type="submission" date="2021-02" db="EMBL/GenBank/DDBJ databases">
        <authorList>
            <person name="Nowell W R."/>
        </authorList>
    </citation>
    <scope>NUCLEOTIDE SEQUENCE</scope>
</reference>
<dbReference type="GO" id="GO:0031507">
    <property type="term" value="P:heterochromatin formation"/>
    <property type="evidence" value="ECO:0007669"/>
    <property type="project" value="TreeGrafter"/>
</dbReference>
<dbReference type="OrthoDB" id="102442at2759"/>
<feature type="region of interest" description="Disordered" evidence="5">
    <location>
        <begin position="1"/>
        <end position="36"/>
    </location>
</feature>
<dbReference type="GO" id="GO:0090435">
    <property type="term" value="P:protein localization to nuclear envelope"/>
    <property type="evidence" value="ECO:0007669"/>
    <property type="project" value="TreeGrafter"/>
</dbReference>
<name>A0A818JKC0_9BILA</name>
<dbReference type="AlphaFoldDB" id="A0A818JKC0"/>
<feature type="compositionally biased region" description="Polar residues" evidence="5">
    <location>
        <begin position="10"/>
        <end position="36"/>
    </location>
</feature>
<dbReference type="InterPro" id="IPR018039">
    <property type="entry name" value="IF_conserved"/>
</dbReference>
<protein>
    <recommendedName>
        <fullName evidence="6">IF rod domain-containing protein</fullName>
    </recommendedName>
</protein>
<evidence type="ECO:0000256" key="3">
    <source>
        <dbReference type="RuleBase" id="RU000685"/>
    </source>
</evidence>
<evidence type="ECO:0000313" key="9">
    <source>
        <dbReference type="Proteomes" id="UP000663881"/>
    </source>
</evidence>
<dbReference type="GO" id="GO:0005652">
    <property type="term" value="C:nuclear lamina"/>
    <property type="evidence" value="ECO:0007669"/>
    <property type="project" value="TreeGrafter"/>
</dbReference>
<dbReference type="SMART" id="SM01391">
    <property type="entry name" value="Filament"/>
    <property type="match status" value="1"/>
</dbReference>
<dbReference type="Gene3D" id="1.20.5.1160">
    <property type="entry name" value="Vasodilator-stimulated phosphoprotein"/>
    <property type="match status" value="1"/>
</dbReference>
<dbReference type="GO" id="GO:0005200">
    <property type="term" value="F:structural constituent of cytoskeleton"/>
    <property type="evidence" value="ECO:0007669"/>
    <property type="project" value="TreeGrafter"/>
</dbReference>
<dbReference type="PANTHER" id="PTHR45721:SF11">
    <property type="entry name" value="LAMIN DM0-RELATED"/>
    <property type="match status" value="1"/>
</dbReference>
<dbReference type="PROSITE" id="PS51842">
    <property type="entry name" value="IF_ROD_2"/>
    <property type="match status" value="1"/>
</dbReference>
<proteinExistence type="inferred from homology"/>
<evidence type="ECO:0000256" key="5">
    <source>
        <dbReference type="SAM" id="MobiDB-lite"/>
    </source>
</evidence>
<evidence type="ECO:0000256" key="2">
    <source>
        <dbReference type="ARBA" id="ARBA00023054"/>
    </source>
</evidence>
<comment type="similarity">
    <text evidence="3">Belongs to the intermediate filament family.</text>
</comment>
<keyword evidence="1 3" id="KW-0403">Intermediate filament</keyword>
<comment type="caution">
    <text evidence="8">The sequence shown here is derived from an EMBL/GenBank/DDBJ whole genome shotgun (WGS) entry which is preliminary data.</text>
</comment>
<dbReference type="InterPro" id="IPR039008">
    <property type="entry name" value="IF_rod_dom"/>
</dbReference>
<evidence type="ECO:0000259" key="6">
    <source>
        <dbReference type="PROSITE" id="PS51842"/>
    </source>
</evidence>
<dbReference type="GO" id="GO:0051664">
    <property type="term" value="P:nuclear pore localization"/>
    <property type="evidence" value="ECO:0007669"/>
    <property type="project" value="TreeGrafter"/>
</dbReference>
<dbReference type="SUPFAM" id="SSF64593">
    <property type="entry name" value="Intermediate filament protein, coiled coil region"/>
    <property type="match status" value="2"/>
</dbReference>
<feature type="domain" description="IF rod" evidence="6">
    <location>
        <begin position="81"/>
        <end position="436"/>
    </location>
</feature>
<dbReference type="PANTHER" id="PTHR45721">
    <property type="entry name" value="LAMIN DM0-RELATED"/>
    <property type="match status" value="1"/>
</dbReference>
<dbReference type="Gene3D" id="1.20.5.170">
    <property type="match status" value="1"/>
</dbReference>